<dbReference type="SUPFAM" id="SSF56281">
    <property type="entry name" value="Metallo-hydrolase/oxidoreductase"/>
    <property type="match status" value="1"/>
</dbReference>
<gene>
    <name evidence="2" type="ORF">GCM10007301_38110</name>
</gene>
<evidence type="ECO:0000259" key="1">
    <source>
        <dbReference type="SMART" id="SM00849"/>
    </source>
</evidence>
<proteinExistence type="predicted"/>
<comment type="caution">
    <text evidence="2">The sequence shown here is derived from an EMBL/GenBank/DDBJ whole genome shotgun (WGS) entry which is preliminary data.</text>
</comment>
<sequence length="414" mass="45537">MRVRIHRGTKQIGGSVVELEAAGQRLLIDCGLPLDGDIKDEAVLPSVAGFASPDPTLLGVVLSHGHRDHWGLLARAHDKLPVYLGEATERILNASAFFVPDVPFVKGTAHLSDGRPVDIGPFTITPHLVDHSAFDAYALTVEAGGKRLFYSGDLRSHGRKGALFEKLIAHPPRGIDAMLMEGSSLGRLNEDAHFPSETDIENELTDRIRAVPGMVLVAASAQNIDRVVSICRAAKRSGRSLLVDLYAAEILHATGRHSIPQTSWDDVRLFVPFHQRRKIKQSGRFDVIERHSSGRVYAEQLAEHPHRYVMLFRGSLFDDLVRAGCLGGAHAVWSQWAGYIKDEPTQALLSKLREHGIGLDLIHTSGHASIPDLKRLASAIAPRSLVPIHTFEAERFPSLFQNVVLRQDGEWWGA</sequence>
<reference evidence="2" key="2">
    <citation type="submission" date="2020-09" db="EMBL/GenBank/DDBJ databases">
        <authorList>
            <person name="Sun Q."/>
            <person name="Sedlacek I."/>
        </authorList>
    </citation>
    <scope>NUCLEOTIDE SEQUENCE</scope>
    <source>
        <strain evidence="2">CCM 7897</strain>
    </source>
</reference>
<dbReference type="Proteomes" id="UP000606044">
    <property type="component" value="Unassembled WGS sequence"/>
</dbReference>
<dbReference type="Pfam" id="PF12706">
    <property type="entry name" value="Lactamase_B_2"/>
    <property type="match status" value="1"/>
</dbReference>
<dbReference type="GO" id="GO:0016787">
    <property type="term" value="F:hydrolase activity"/>
    <property type="evidence" value="ECO:0007669"/>
    <property type="project" value="UniProtKB-KW"/>
</dbReference>
<feature type="domain" description="Metallo-beta-lactamase" evidence="1">
    <location>
        <begin position="13"/>
        <end position="197"/>
    </location>
</feature>
<dbReference type="CDD" id="cd07732">
    <property type="entry name" value="metallo-hydrolase-like_MBL-fold"/>
    <property type="match status" value="1"/>
</dbReference>
<evidence type="ECO:0000313" key="2">
    <source>
        <dbReference type="EMBL" id="GGF74625.1"/>
    </source>
</evidence>
<dbReference type="RefSeq" id="WP_188581530.1">
    <property type="nucleotide sequence ID" value="NZ_BMCT01000006.1"/>
</dbReference>
<dbReference type="AlphaFoldDB" id="A0A917C7H6"/>
<accession>A0A917C7H6</accession>
<dbReference type="InterPro" id="IPR001279">
    <property type="entry name" value="Metallo-B-lactamas"/>
</dbReference>
<organism evidence="2 3">
    <name type="scientific">Azorhizobium oxalatiphilum</name>
    <dbReference type="NCBI Taxonomy" id="980631"/>
    <lineage>
        <taxon>Bacteria</taxon>
        <taxon>Pseudomonadati</taxon>
        <taxon>Pseudomonadota</taxon>
        <taxon>Alphaproteobacteria</taxon>
        <taxon>Hyphomicrobiales</taxon>
        <taxon>Xanthobacteraceae</taxon>
        <taxon>Azorhizobium</taxon>
    </lineage>
</organism>
<reference evidence="2" key="1">
    <citation type="journal article" date="2014" name="Int. J. Syst. Evol. Microbiol.">
        <title>Complete genome sequence of Corynebacterium casei LMG S-19264T (=DSM 44701T), isolated from a smear-ripened cheese.</title>
        <authorList>
            <consortium name="US DOE Joint Genome Institute (JGI-PGF)"/>
            <person name="Walter F."/>
            <person name="Albersmeier A."/>
            <person name="Kalinowski J."/>
            <person name="Ruckert C."/>
        </authorList>
    </citation>
    <scope>NUCLEOTIDE SEQUENCE</scope>
    <source>
        <strain evidence="2">CCM 7897</strain>
    </source>
</reference>
<keyword evidence="2" id="KW-0378">Hydrolase</keyword>
<keyword evidence="3" id="KW-1185">Reference proteome</keyword>
<name>A0A917C7H6_9HYPH</name>
<protein>
    <submittedName>
        <fullName evidence="2">MBL fold hydrolase</fullName>
    </submittedName>
</protein>
<dbReference type="PANTHER" id="PTHR43694:SF1">
    <property type="entry name" value="RIBONUCLEASE J"/>
    <property type="match status" value="1"/>
</dbReference>
<dbReference type="PANTHER" id="PTHR43694">
    <property type="entry name" value="RIBONUCLEASE J"/>
    <property type="match status" value="1"/>
</dbReference>
<dbReference type="Gene3D" id="3.60.15.10">
    <property type="entry name" value="Ribonuclease Z/Hydroxyacylglutathione hydrolase-like"/>
    <property type="match status" value="2"/>
</dbReference>
<dbReference type="EMBL" id="BMCT01000006">
    <property type="protein sequence ID" value="GGF74625.1"/>
    <property type="molecule type" value="Genomic_DNA"/>
</dbReference>
<evidence type="ECO:0000313" key="3">
    <source>
        <dbReference type="Proteomes" id="UP000606044"/>
    </source>
</evidence>
<dbReference type="SMART" id="SM00849">
    <property type="entry name" value="Lactamase_B"/>
    <property type="match status" value="1"/>
</dbReference>
<dbReference type="InterPro" id="IPR036866">
    <property type="entry name" value="RibonucZ/Hydroxyglut_hydro"/>
</dbReference>